<dbReference type="OrthoDB" id="1470350at2759"/>
<evidence type="ECO:0000256" key="10">
    <source>
        <dbReference type="ARBA" id="ARBA00023002"/>
    </source>
</evidence>
<comment type="similarity">
    <text evidence="5 15">Belongs to the cytochrome P450 family.</text>
</comment>
<dbReference type="GO" id="GO:0020037">
    <property type="term" value="F:heme binding"/>
    <property type="evidence" value="ECO:0007669"/>
    <property type="project" value="InterPro"/>
</dbReference>
<dbReference type="KEGG" id="fas:105264991"/>
<dbReference type="GO" id="GO:0005506">
    <property type="term" value="F:iron ion binding"/>
    <property type="evidence" value="ECO:0007669"/>
    <property type="project" value="InterPro"/>
</dbReference>
<evidence type="ECO:0000256" key="2">
    <source>
        <dbReference type="ARBA" id="ARBA00003690"/>
    </source>
</evidence>
<dbReference type="AlphaFoldDB" id="A0A0C9QY76"/>
<dbReference type="GO" id="GO:0004497">
    <property type="term" value="F:monooxygenase activity"/>
    <property type="evidence" value="ECO:0007669"/>
    <property type="project" value="UniProtKB-KW"/>
</dbReference>
<keyword evidence="8" id="KW-0256">Endoplasmic reticulum</keyword>
<dbReference type="EMBL" id="GBYB01000650">
    <property type="protein sequence ID" value="JAG70417.1"/>
    <property type="molecule type" value="Transcribed_RNA"/>
</dbReference>
<dbReference type="GO" id="GO:0005789">
    <property type="term" value="C:endoplasmic reticulum membrane"/>
    <property type="evidence" value="ECO:0007669"/>
    <property type="project" value="UniProtKB-SubCell"/>
</dbReference>
<evidence type="ECO:0000256" key="6">
    <source>
        <dbReference type="ARBA" id="ARBA00022617"/>
    </source>
</evidence>
<accession>A0A0C9QY76</accession>
<feature type="transmembrane region" description="Helical" evidence="16">
    <location>
        <begin position="20"/>
        <end position="37"/>
    </location>
</feature>
<dbReference type="InterPro" id="IPR002401">
    <property type="entry name" value="Cyt_P450_E_grp-I"/>
</dbReference>
<dbReference type="SUPFAM" id="SSF48264">
    <property type="entry name" value="Cytochrome P450"/>
    <property type="match status" value="1"/>
</dbReference>
<dbReference type="GO" id="GO:0016705">
    <property type="term" value="F:oxidoreductase activity, acting on paired donors, with incorporation or reduction of molecular oxygen"/>
    <property type="evidence" value="ECO:0007669"/>
    <property type="project" value="InterPro"/>
</dbReference>
<keyword evidence="16" id="KW-1133">Transmembrane helix</keyword>
<dbReference type="PROSITE" id="PS00086">
    <property type="entry name" value="CYTOCHROME_P450"/>
    <property type="match status" value="1"/>
</dbReference>
<keyword evidence="16" id="KW-0812">Transmembrane</keyword>
<keyword evidence="12 15" id="KW-0503">Monooxygenase</keyword>
<reference evidence="19" key="2">
    <citation type="submission" date="2025-04" db="UniProtKB">
        <authorList>
            <consortium name="RefSeq"/>
        </authorList>
    </citation>
    <scope>IDENTIFICATION</scope>
    <source>
        <strain evidence="19">USDA-PBARC FA_bdor</strain>
        <tissue evidence="19">Whole organism</tissue>
    </source>
</reference>
<comment type="cofactor">
    <cofactor evidence="1 14">
        <name>heme</name>
        <dbReference type="ChEBI" id="CHEBI:30413"/>
    </cofactor>
</comment>
<sequence>MIVFQTDCWSAIEWYLFHRRIGFLVIIFAAGIVWILRKIQRWYQIQKRYWICLDKIPGPPALPIVGNTIALNVDHGELYQRLIGMRMLWGCHDGINKAWLGPNPYIFVSKASTVEKILSSNRHIDKSFDYNFLRPWLGTGLLTSNGSKWRQRRKILTPTFHFTILEDFIEVFGEQTAILVKQLESELHNESFNISPYVTHCTLDIICETAMGRQVSAQNNSDSEYVRAVYEIGNIIQTRQASIWYHPDSLFRITPLYKKHQECIRVLHAFSSKVISERKGEILNNTENNNIDEVNGMKKKRLAFLDMLIEASENGTILSNEDIREEVDTFMFEGHDTTSSAICWTLYLLGCHPEYQERVVEELDQVYGEGDYHRRPTLKDLKSMRYLERCIKEALRLYPSVPLLARRIAEDVQIGSYTIPEGTTAVVIVPMLHRNPEVFSNPEKFDPDRFSPENSKGRHPYAFIPFSAGPRNCIGQKFALLEEKAVISGVLRKFRIESAERREDVSITAELVIRAKNGLNVRIKPRL</sequence>
<keyword evidence="10 15" id="KW-0560">Oxidoreductase</keyword>
<dbReference type="PANTHER" id="PTHR24291:SF189">
    <property type="entry name" value="CYTOCHROME P450 4C3-RELATED"/>
    <property type="match status" value="1"/>
</dbReference>
<organism evidence="17">
    <name type="scientific">Fopius arisanus</name>
    <dbReference type="NCBI Taxonomy" id="64838"/>
    <lineage>
        <taxon>Eukaryota</taxon>
        <taxon>Metazoa</taxon>
        <taxon>Ecdysozoa</taxon>
        <taxon>Arthropoda</taxon>
        <taxon>Hexapoda</taxon>
        <taxon>Insecta</taxon>
        <taxon>Pterygota</taxon>
        <taxon>Neoptera</taxon>
        <taxon>Endopterygota</taxon>
        <taxon>Hymenoptera</taxon>
        <taxon>Apocrita</taxon>
        <taxon>Ichneumonoidea</taxon>
        <taxon>Braconidae</taxon>
        <taxon>Opiinae</taxon>
        <taxon>Fopius</taxon>
    </lineage>
</organism>
<reference evidence="17" key="1">
    <citation type="submission" date="2015-01" db="EMBL/GenBank/DDBJ databases">
        <title>Transcriptome Assembly of Fopius arisanus.</title>
        <authorList>
            <person name="Geib S."/>
        </authorList>
    </citation>
    <scope>NUCLEOTIDE SEQUENCE</scope>
</reference>
<evidence type="ECO:0000256" key="14">
    <source>
        <dbReference type="PIRSR" id="PIRSR602401-1"/>
    </source>
</evidence>
<keyword evidence="11 14" id="KW-0408">Iron</keyword>
<evidence type="ECO:0000256" key="8">
    <source>
        <dbReference type="ARBA" id="ARBA00022824"/>
    </source>
</evidence>
<keyword evidence="7 14" id="KW-0479">Metal-binding</keyword>
<evidence type="ECO:0000256" key="1">
    <source>
        <dbReference type="ARBA" id="ARBA00001971"/>
    </source>
</evidence>
<protein>
    <submittedName>
        <fullName evidence="17">Cyp4c3_1 protein</fullName>
    </submittedName>
    <submittedName>
        <fullName evidence="19">Cytochrome P450 4c3</fullName>
    </submittedName>
</protein>
<keyword evidence="9" id="KW-0492">Microsome</keyword>
<evidence type="ECO:0000313" key="19">
    <source>
        <dbReference type="RefSeq" id="XP_011300548.1"/>
    </source>
</evidence>
<dbReference type="InterPro" id="IPR036396">
    <property type="entry name" value="Cyt_P450_sf"/>
</dbReference>
<dbReference type="InterPro" id="IPR050196">
    <property type="entry name" value="Cytochrome_P450_Monoox"/>
</dbReference>
<comment type="subcellular location">
    <subcellularLocation>
        <location evidence="4">Endoplasmic reticulum membrane</location>
        <topology evidence="4">Peripheral membrane protein</topology>
    </subcellularLocation>
    <subcellularLocation>
        <location evidence="3">Microsome membrane</location>
        <topology evidence="3">Peripheral membrane protein</topology>
    </subcellularLocation>
</comment>
<evidence type="ECO:0000256" key="7">
    <source>
        <dbReference type="ARBA" id="ARBA00022723"/>
    </source>
</evidence>
<dbReference type="InterPro" id="IPR001128">
    <property type="entry name" value="Cyt_P450"/>
</dbReference>
<evidence type="ECO:0000256" key="12">
    <source>
        <dbReference type="ARBA" id="ARBA00023033"/>
    </source>
</evidence>
<evidence type="ECO:0000313" key="17">
    <source>
        <dbReference type="EMBL" id="JAG70417.1"/>
    </source>
</evidence>
<keyword evidence="18" id="KW-1185">Reference proteome</keyword>
<name>A0A0C9QY76_9HYME</name>
<dbReference type="CTD" id="43663"/>
<evidence type="ECO:0000256" key="11">
    <source>
        <dbReference type="ARBA" id="ARBA00023004"/>
    </source>
</evidence>
<evidence type="ECO:0000313" key="18">
    <source>
        <dbReference type="Proteomes" id="UP000694866"/>
    </source>
</evidence>
<gene>
    <name evidence="17" type="primary">Cyp4c3_1</name>
    <name evidence="19" type="synonym">Cyp4c3</name>
    <name evidence="17" type="ORF">g.29933</name>
</gene>
<proteinExistence type="inferred from homology"/>
<dbReference type="RefSeq" id="XP_011300548.1">
    <property type="nucleotide sequence ID" value="XM_011302246.1"/>
</dbReference>
<dbReference type="GeneID" id="105264991"/>
<dbReference type="Pfam" id="PF00067">
    <property type="entry name" value="p450"/>
    <property type="match status" value="1"/>
</dbReference>
<feature type="binding site" description="axial binding residue" evidence="14">
    <location>
        <position position="473"/>
    </location>
    <ligand>
        <name>heme</name>
        <dbReference type="ChEBI" id="CHEBI:30413"/>
    </ligand>
    <ligandPart>
        <name>Fe</name>
        <dbReference type="ChEBI" id="CHEBI:18248"/>
    </ligandPart>
</feature>
<comment type="function">
    <text evidence="2">May be involved in the metabolism of insect hormones and in the breakdown of synthetic insecticides.</text>
</comment>
<dbReference type="InterPro" id="IPR017972">
    <property type="entry name" value="Cyt_P450_CS"/>
</dbReference>
<keyword evidence="6 14" id="KW-0349">Heme</keyword>
<evidence type="ECO:0000256" key="16">
    <source>
        <dbReference type="SAM" id="Phobius"/>
    </source>
</evidence>
<dbReference type="Gene3D" id="1.10.630.10">
    <property type="entry name" value="Cytochrome P450"/>
    <property type="match status" value="1"/>
</dbReference>
<dbReference type="PRINTS" id="PR00385">
    <property type="entry name" value="P450"/>
</dbReference>
<keyword evidence="13 16" id="KW-0472">Membrane</keyword>
<evidence type="ECO:0000256" key="5">
    <source>
        <dbReference type="ARBA" id="ARBA00010617"/>
    </source>
</evidence>
<dbReference type="PANTHER" id="PTHR24291">
    <property type="entry name" value="CYTOCHROME P450 FAMILY 4"/>
    <property type="match status" value="1"/>
</dbReference>
<accession>A0A9R1TY18</accession>
<evidence type="ECO:0000256" key="4">
    <source>
        <dbReference type="ARBA" id="ARBA00004406"/>
    </source>
</evidence>
<evidence type="ECO:0000256" key="15">
    <source>
        <dbReference type="RuleBase" id="RU000461"/>
    </source>
</evidence>
<evidence type="ECO:0000256" key="3">
    <source>
        <dbReference type="ARBA" id="ARBA00004174"/>
    </source>
</evidence>
<evidence type="ECO:0000256" key="13">
    <source>
        <dbReference type="ARBA" id="ARBA00023136"/>
    </source>
</evidence>
<evidence type="ECO:0000256" key="9">
    <source>
        <dbReference type="ARBA" id="ARBA00022848"/>
    </source>
</evidence>
<dbReference type="Proteomes" id="UP000694866">
    <property type="component" value="Unplaced"/>
</dbReference>
<dbReference type="PRINTS" id="PR00463">
    <property type="entry name" value="EP450I"/>
</dbReference>